<keyword evidence="2" id="KW-1185">Reference proteome</keyword>
<gene>
    <name evidence="1" type="ORF">DFH94DRAFT_698768</name>
</gene>
<dbReference type="Proteomes" id="UP000759537">
    <property type="component" value="Unassembled WGS sequence"/>
</dbReference>
<dbReference type="EMBL" id="WHVB01000046">
    <property type="protein sequence ID" value="KAF8465606.1"/>
    <property type="molecule type" value="Genomic_DNA"/>
</dbReference>
<sequence>MQKHPDLDKYLISSVSQFLFRTAFSLPNLTCIRNTMRFTPWSTLKTASIISAVVLLSLIPAANADMVIDFSSPIAGAAYLVGTPVQITWYIAEDDRPLDGVYGNLFLMDGSGAAYLLAPGVSLLDDGASVAFPYVQPGNDYYIEIETDIANFQSSYFSLHG</sequence>
<accession>A0A9P5JVL2</accession>
<evidence type="ECO:0000313" key="2">
    <source>
        <dbReference type="Proteomes" id="UP000759537"/>
    </source>
</evidence>
<dbReference type="OrthoDB" id="3296645at2759"/>
<dbReference type="AlphaFoldDB" id="A0A9P5JVL2"/>
<name>A0A9P5JVL2_9AGAM</name>
<organism evidence="1 2">
    <name type="scientific">Russula ochroleuca</name>
    <dbReference type="NCBI Taxonomy" id="152965"/>
    <lineage>
        <taxon>Eukaryota</taxon>
        <taxon>Fungi</taxon>
        <taxon>Dikarya</taxon>
        <taxon>Basidiomycota</taxon>
        <taxon>Agaricomycotina</taxon>
        <taxon>Agaricomycetes</taxon>
        <taxon>Russulales</taxon>
        <taxon>Russulaceae</taxon>
        <taxon>Russula</taxon>
    </lineage>
</organism>
<evidence type="ECO:0000313" key="1">
    <source>
        <dbReference type="EMBL" id="KAF8465606.1"/>
    </source>
</evidence>
<proteinExistence type="predicted"/>
<reference evidence="1" key="1">
    <citation type="submission" date="2019-10" db="EMBL/GenBank/DDBJ databases">
        <authorList>
            <consortium name="DOE Joint Genome Institute"/>
            <person name="Kuo A."/>
            <person name="Miyauchi S."/>
            <person name="Kiss E."/>
            <person name="Drula E."/>
            <person name="Kohler A."/>
            <person name="Sanchez-Garcia M."/>
            <person name="Andreopoulos B."/>
            <person name="Barry K.W."/>
            <person name="Bonito G."/>
            <person name="Buee M."/>
            <person name="Carver A."/>
            <person name="Chen C."/>
            <person name="Cichocki N."/>
            <person name="Clum A."/>
            <person name="Culley D."/>
            <person name="Crous P.W."/>
            <person name="Fauchery L."/>
            <person name="Girlanda M."/>
            <person name="Hayes R."/>
            <person name="Keri Z."/>
            <person name="LaButti K."/>
            <person name="Lipzen A."/>
            <person name="Lombard V."/>
            <person name="Magnuson J."/>
            <person name="Maillard F."/>
            <person name="Morin E."/>
            <person name="Murat C."/>
            <person name="Nolan M."/>
            <person name="Ohm R."/>
            <person name="Pangilinan J."/>
            <person name="Pereira M."/>
            <person name="Perotto S."/>
            <person name="Peter M."/>
            <person name="Riley R."/>
            <person name="Sitrit Y."/>
            <person name="Stielow B."/>
            <person name="Szollosi G."/>
            <person name="Zifcakova L."/>
            <person name="Stursova M."/>
            <person name="Spatafora J.W."/>
            <person name="Tedersoo L."/>
            <person name="Vaario L.-M."/>
            <person name="Yamada A."/>
            <person name="Yan M."/>
            <person name="Wang P."/>
            <person name="Xu J."/>
            <person name="Bruns T."/>
            <person name="Baldrian P."/>
            <person name="Vilgalys R."/>
            <person name="Henrissat B."/>
            <person name="Grigoriev I.V."/>
            <person name="Hibbett D."/>
            <person name="Nagy L.G."/>
            <person name="Martin F.M."/>
        </authorList>
    </citation>
    <scope>NUCLEOTIDE SEQUENCE</scope>
    <source>
        <strain evidence="1">Prilba</strain>
    </source>
</reference>
<protein>
    <submittedName>
        <fullName evidence="1">Uncharacterized protein</fullName>
    </submittedName>
</protein>
<reference evidence="1" key="2">
    <citation type="journal article" date="2020" name="Nat. Commun.">
        <title>Large-scale genome sequencing of mycorrhizal fungi provides insights into the early evolution of symbiotic traits.</title>
        <authorList>
            <person name="Miyauchi S."/>
            <person name="Kiss E."/>
            <person name="Kuo A."/>
            <person name="Drula E."/>
            <person name="Kohler A."/>
            <person name="Sanchez-Garcia M."/>
            <person name="Morin E."/>
            <person name="Andreopoulos B."/>
            <person name="Barry K.W."/>
            <person name="Bonito G."/>
            <person name="Buee M."/>
            <person name="Carver A."/>
            <person name="Chen C."/>
            <person name="Cichocki N."/>
            <person name="Clum A."/>
            <person name="Culley D."/>
            <person name="Crous P.W."/>
            <person name="Fauchery L."/>
            <person name="Girlanda M."/>
            <person name="Hayes R.D."/>
            <person name="Keri Z."/>
            <person name="LaButti K."/>
            <person name="Lipzen A."/>
            <person name="Lombard V."/>
            <person name="Magnuson J."/>
            <person name="Maillard F."/>
            <person name="Murat C."/>
            <person name="Nolan M."/>
            <person name="Ohm R.A."/>
            <person name="Pangilinan J."/>
            <person name="Pereira M.F."/>
            <person name="Perotto S."/>
            <person name="Peter M."/>
            <person name="Pfister S."/>
            <person name="Riley R."/>
            <person name="Sitrit Y."/>
            <person name="Stielow J.B."/>
            <person name="Szollosi G."/>
            <person name="Zifcakova L."/>
            <person name="Stursova M."/>
            <person name="Spatafora J.W."/>
            <person name="Tedersoo L."/>
            <person name="Vaario L.M."/>
            <person name="Yamada A."/>
            <person name="Yan M."/>
            <person name="Wang P."/>
            <person name="Xu J."/>
            <person name="Bruns T."/>
            <person name="Baldrian P."/>
            <person name="Vilgalys R."/>
            <person name="Dunand C."/>
            <person name="Henrissat B."/>
            <person name="Grigoriev I.V."/>
            <person name="Hibbett D."/>
            <person name="Nagy L.G."/>
            <person name="Martin F.M."/>
        </authorList>
    </citation>
    <scope>NUCLEOTIDE SEQUENCE</scope>
    <source>
        <strain evidence="1">Prilba</strain>
    </source>
</reference>
<comment type="caution">
    <text evidence="1">The sequence shown here is derived from an EMBL/GenBank/DDBJ whole genome shotgun (WGS) entry which is preliminary data.</text>
</comment>